<evidence type="ECO:0000313" key="1">
    <source>
        <dbReference type="EMBL" id="ORA62788.1"/>
    </source>
</evidence>
<protein>
    <submittedName>
        <fullName evidence="1">Uncharacterized protein</fullName>
    </submittedName>
</protein>
<name>A0A1X0CRR3_9MYCO</name>
<proteinExistence type="predicted"/>
<dbReference type="Proteomes" id="UP000192772">
    <property type="component" value="Unassembled WGS sequence"/>
</dbReference>
<gene>
    <name evidence="1" type="ORF">BST23_19825</name>
</gene>
<sequence>MTGMQLVEEDTCLNPDFVPNLPREATAPKGRLDAFRQASTRRLAVHYMVIAIADDAFTAPTTRLALRHRFVEYFGDALAAEGHDAADVFDKALEACLGKHLLFGTEEAGYFGGFRPSRRP</sequence>
<dbReference type="EMBL" id="MVHP01000026">
    <property type="protein sequence ID" value="ORA62788.1"/>
    <property type="molecule type" value="Genomic_DNA"/>
</dbReference>
<dbReference type="STRING" id="81858.BST23_19825"/>
<comment type="caution">
    <text evidence="1">The sequence shown here is derived from an EMBL/GenBank/DDBJ whole genome shotgun (WGS) entry which is preliminary data.</text>
</comment>
<organism evidence="1 2">
    <name type="scientific">Mycolicibacterium elephantis</name>
    <dbReference type="NCBI Taxonomy" id="81858"/>
    <lineage>
        <taxon>Bacteria</taxon>
        <taxon>Bacillati</taxon>
        <taxon>Actinomycetota</taxon>
        <taxon>Actinomycetes</taxon>
        <taxon>Mycobacteriales</taxon>
        <taxon>Mycobacteriaceae</taxon>
        <taxon>Mycolicibacterium</taxon>
    </lineage>
</organism>
<dbReference type="AlphaFoldDB" id="A0A1X0CRR3"/>
<evidence type="ECO:0000313" key="2">
    <source>
        <dbReference type="Proteomes" id="UP000192772"/>
    </source>
</evidence>
<accession>A0A1X0CRR3</accession>
<reference evidence="1 2" key="1">
    <citation type="submission" date="2017-02" db="EMBL/GenBank/DDBJ databases">
        <title>The new phylogeny of genus Mycobacterium.</title>
        <authorList>
            <person name="Tortoli E."/>
            <person name="Trovato A."/>
            <person name="Cirillo D.M."/>
        </authorList>
    </citation>
    <scope>NUCLEOTIDE SEQUENCE [LARGE SCALE GENOMIC DNA]</scope>
    <source>
        <strain evidence="1 2">FI-09383</strain>
    </source>
</reference>